<dbReference type="Gene3D" id="3.40.50.2300">
    <property type="match status" value="1"/>
</dbReference>
<dbReference type="PANTHER" id="PTHR45138:SF9">
    <property type="entry name" value="DIGUANYLATE CYCLASE DGCM-RELATED"/>
    <property type="match status" value="1"/>
</dbReference>
<dbReference type="AlphaFoldDB" id="A0AAW9DV81"/>
<dbReference type="SMART" id="SM00267">
    <property type="entry name" value="GGDEF"/>
    <property type="match status" value="1"/>
</dbReference>
<dbReference type="InterPro" id="IPR029787">
    <property type="entry name" value="Nucleotide_cyclase"/>
</dbReference>
<dbReference type="CDD" id="cd01949">
    <property type="entry name" value="GGDEF"/>
    <property type="match status" value="1"/>
</dbReference>
<dbReference type="EMBL" id="JAWXYB010000018">
    <property type="protein sequence ID" value="MDX5931947.1"/>
    <property type="molecule type" value="Genomic_DNA"/>
</dbReference>
<dbReference type="PANTHER" id="PTHR45138">
    <property type="entry name" value="REGULATORY COMPONENTS OF SENSORY TRANSDUCTION SYSTEM"/>
    <property type="match status" value="1"/>
</dbReference>
<keyword evidence="3" id="KW-0597">Phosphoprotein</keyword>
<keyword evidence="7" id="KW-1185">Reference proteome</keyword>
<dbReference type="InterPro" id="IPR000160">
    <property type="entry name" value="GGDEF_dom"/>
</dbReference>
<dbReference type="PROSITE" id="PS50887">
    <property type="entry name" value="GGDEF"/>
    <property type="match status" value="1"/>
</dbReference>
<evidence type="ECO:0000313" key="7">
    <source>
        <dbReference type="Proteomes" id="UP001279553"/>
    </source>
</evidence>
<comment type="caution">
    <text evidence="6">The sequence shown here is derived from an EMBL/GenBank/DDBJ whole genome shotgun (WGS) entry which is preliminary data.</text>
</comment>
<dbReference type="Proteomes" id="UP001279553">
    <property type="component" value="Unassembled WGS sequence"/>
</dbReference>
<evidence type="ECO:0000259" key="4">
    <source>
        <dbReference type="PROSITE" id="PS50110"/>
    </source>
</evidence>
<feature type="modified residue" description="4-aspartylphosphate" evidence="3">
    <location>
        <position position="53"/>
    </location>
</feature>
<dbReference type="PROSITE" id="PS50110">
    <property type="entry name" value="RESPONSE_REGULATORY"/>
    <property type="match status" value="2"/>
</dbReference>
<evidence type="ECO:0000259" key="5">
    <source>
        <dbReference type="PROSITE" id="PS50887"/>
    </source>
</evidence>
<evidence type="ECO:0000256" key="2">
    <source>
        <dbReference type="ARBA" id="ARBA00034247"/>
    </source>
</evidence>
<dbReference type="GO" id="GO:0005886">
    <property type="term" value="C:plasma membrane"/>
    <property type="evidence" value="ECO:0007669"/>
    <property type="project" value="TreeGrafter"/>
</dbReference>
<dbReference type="Pfam" id="PF00072">
    <property type="entry name" value="Response_reg"/>
    <property type="match status" value="2"/>
</dbReference>
<dbReference type="GO" id="GO:0052621">
    <property type="term" value="F:diguanylate cyclase activity"/>
    <property type="evidence" value="ECO:0007669"/>
    <property type="project" value="UniProtKB-EC"/>
</dbReference>
<comment type="catalytic activity">
    <reaction evidence="2">
        <text>2 GTP = 3',3'-c-di-GMP + 2 diphosphate</text>
        <dbReference type="Rhea" id="RHEA:24898"/>
        <dbReference type="ChEBI" id="CHEBI:33019"/>
        <dbReference type="ChEBI" id="CHEBI:37565"/>
        <dbReference type="ChEBI" id="CHEBI:58805"/>
        <dbReference type="EC" id="2.7.7.65"/>
    </reaction>
</comment>
<dbReference type="NCBIfam" id="TIGR00254">
    <property type="entry name" value="GGDEF"/>
    <property type="match status" value="1"/>
</dbReference>
<dbReference type="InterPro" id="IPR001789">
    <property type="entry name" value="Sig_transdc_resp-reg_receiver"/>
</dbReference>
<dbReference type="GO" id="GO:1902201">
    <property type="term" value="P:negative regulation of bacterial-type flagellum-dependent cell motility"/>
    <property type="evidence" value="ECO:0007669"/>
    <property type="project" value="TreeGrafter"/>
</dbReference>
<organism evidence="6 7">
    <name type="scientific">Acidiphilium acidophilum</name>
    <name type="common">Thiobacillus acidophilus</name>
    <dbReference type="NCBI Taxonomy" id="76588"/>
    <lineage>
        <taxon>Bacteria</taxon>
        <taxon>Pseudomonadati</taxon>
        <taxon>Pseudomonadota</taxon>
        <taxon>Alphaproteobacteria</taxon>
        <taxon>Acetobacterales</taxon>
        <taxon>Acidocellaceae</taxon>
        <taxon>Acidiphilium</taxon>
    </lineage>
</organism>
<dbReference type="Pfam" id="PF00990">
    <property type="entry name" value="GGDEF"/>
    <property type="match status" value="1"/>
</dbReference>
<dbReference type="InterPro" id="IPR043128">
    <property type="entry name" value="Rev_trsase/Diguanyl_cyclase"/>
</dbReference>
<dbReference type="Gene3D" id="3.30.70.270">
    <property type="match status" value="1"/>
</dbReference>
<evidence type="ECO:0000313" key="6">
    <source>
        <dbReference type="EMBL" id="MDX5931947.1"/>
    </source>
</evidence>
<protein>
    <recommendedName>
        <fullName evidence="1">diguanylate cyclase</fullName>
        <ecNumber evidence="1">2.7.7.65</ecNumber>
    </recommendedName>
</protein>
<keyword evidence="6" id="KW-0808">Transferase</keyword>
<evidence type="ECO:0000256" key="3">
    <source>
        <dbReference type="PROSITE-ProRule" id="PRU00169"/>
    </source>
</evidence>
<gene>
    <name evidence="6" type="ORF">SIL87_14365</name>
</gene>
<keyword evidence="6" id="KW-0548">Nucleotidyltransferase</keyword>
<accession>A0AAW9DV81</accession>
<proteinExistence type="predicted"/>
<sequence length="462" mass="50591">MTARILVVDDVSPFARMLESRLATEYYEVKAISVGCDALAIAHDWQPDVILLDIMMPGMDGYEICRMLKAGRSTAHIPVILITGLQNSPDRWRGLSSGADDFMSKPIEYGILLARLRGIIRFKRLMDQWRARDETAAALGFRVERPDDTSIADARVLLIDHLASRAARISAVLASEGMVVVPSGADRDADDSADDDGFDLIVISLSLLDGDPLRLVARLRASAATQDTPVLLLAEPDERDTLISALDLGATDCLMLPLDENELLLRASNHIRRKRHHDRLRVDVGSALHMAVIDPLTQLYNRRYVHSYLDRLCADPLGGTFALLMLDVDRFKAINDRFGHTVGDNVLQGVADTLRTHLRQSDLLARFGGEEFIVIITALDDPGVAITVAEKLRGAIEAMTVAPGVMVTASIGVTIAQAPVVAAELIDLADAALYDAKRNGRNQVMLHGPQYGPSLQRKERPA</sequence>
<dbReference type="RefSeq" id="WP_319614825.1">
    <property type="nucleotide sequence ID" value="NZ_JAWXYB010000018.1"/>
</dbReference>
<dbReference type="InterPro" id="IPR011006">
    <property type="entry name" value="CheY-like_superfamily"/>
</dbReference>
<comment type="caution">
    <text evidence="3">Lacks conserved residue(s) required for the propagation of feature annotation.</text>
</comment>
<dbReference type="GO" id="GO:0000160">
    <property type="term" value="P:phosphorelay signal transduction system"/>
    <property type="evidence" value="ECO:0007669"/>
    <property type="project" value="InterPro"/>
</dbReference>
<evidence type="ECO:0000256" key="1">
    <source>
        <dbReference type="ARBA" id="ARBA00012528"/>
    </source>
</evidence>
<dbReference type="SUPFAM" id="SSF52172">
    <property type="entry name" value="CheY-like"/>
    <property type="match status" value="2"/>
</dbReference>
<feature type="domain" description="Response regulatory" evidence="4">
    <location>
        <begin position="155"/>
        <end position="271"/>
    </location>
</feature>
<feature type="domain" description="GGDEF" evidence="5">
    <location>
        <begin position="319"/>
        <end position="449"/>
    </location>
</feature>
<dbReference type="FunFam" id="3.30.70.270:FF:000001">
    <property type="entry name" value="Diguanylate cyclase domain protein"/>
    <property type="match status" value="1"/>
</dbReference>
<dbReference type="InterPro" id="IPR050469">
    <property type="entry name" value="Diguanylate_Cyclase"/>
</dbReference>
<reference evidence="6 7" key="1">
    <citation type="submission" date="2023-11" db="EMBL/GenBank/DDBJ databases">
        <title>MicrobeMod: A computational toolkit for identifying prokaryotic methylation and restriction-modification with nanopore sequencing.</title>
        <authorList>
            <person name="Crits-Christoph A."/>
            <person name="Kang S.C."/>
            <person name="Lee H."/>
            <person name="Ostrov N."/>
        </authorList>
    </citation>
    <scope>NUCLEOTIDE SEQUENCE [LARGE SCALE GENOMIC DNA]</scope>
    <source>
        <strain evidence="6 7">DSMZ 700</strain>
    </source>
</reference>
<name>A0AAW9DV81_ACIAO</name>
<dbReference type="SUPFAM" id="SSF55073">
    <property type="entry name" value="Nucleotide cyclase"/>
    <property type="match status" value="1"/>
</dbReference>
<dbReference type="GO" id="GO:0043709">
    <property type="term" value="P:cell adhesion involved in single-species biofilm formation"/>
    <property type="evidence" value="ECO:0007669"/>
    <property type="project" value="TreeGrafter"/>
</dbReference>
<feature type="domain" description="Response regulatory" evidence="4">
    <location>
        <begin position="4"/>
        <end position="120"/>
    </location>
</feature>
<dbReference type="SMART" id="SM00448">
    <property type="entry name" value="REC"/>
    <property type="match status" value="2"/>
</dbReference>
<dbReference type="EC" id="2.7.7.65" evidence="1"/>